<protein>
    <submittedName>
        <fullName evidence="5">Crp/Fnr family transcriptional regulator</fullName>
    </submittedName>
</protein>
<feature type="domain" description="HTH crp-type" evidence="4">
    <location>
        <begin position="141"/>
        <end position="212"/>
    </location>
</feature>
<name>A0ABU9FVT7_9VIBR</name>
<organism evidence="5 6">
    <name type="scientific">Vibrio echinoideorum</name>
    <dbReference type="NCBI Taxonomy" id="2100116"/>
    <lineage>
        <taxon>Bacteria</taxon>
        <taxon>Pseudomonadati</taxon>
        <taxon>Pseudomonadota</taxon>
        <taxon>Gammaproteobacteria</taxon>
        <taxon>Vibrionales</taxon>
        <taxon>Vibrionaceae</taxon>
        <taxon>Vibrio</taxon>
    </lineage>
</organism>
<evidence type="ECO:0000256" key="3">
    <source>
        <dbReference type="ARBA" id="ARBA00023163"/>
    </source>
</evidence>
<dbReference type="RefSeq" id="WP_341635789.1">
    <property type="nucleotide sequence ID" value="NZ_JBANDX010000018.1"/>
</dbReference>
<evidence type="ECO:0000313" key="6">
    <source>
        <dbReference type="Proteomes" id="UP001377160"/>
    </source>
</evidence>
<proteinExistence type="predicted"/>
<keyword evidence="1" id="KW-0805">Transcription regulation</keyword>
<dbReference type="PROSITE" id="PS51063">
    <property type="entry name" value="HTH_CRP_2"/>
    <property type="match status" value="1"/>
</dbReference>
<evidence type="ECO:0000313" key="5">
    <source>
        <dbReference type="EMBL" id="MEL0610341.1"/>
    </source>
</evidence>
<keyword evidence="2" id="KW-0238">DNA-binding</keyword>
<dbReference type="InterPro" id="IPR036388">
    <property type="entry name" value="WH-like_DNA-bd_sf"/>
</dbReference>
<accession>A0ABU9FVT7</accession>
<dbReference type="InterPro" id="IPR036390">
    <property type="entry name" value="WH_DNA-bd_sf"/>
</dbReference>
<dbReference type="Gene3D" id="2.60.120.10">
    <property type="entry name" value="Jelly Rolls"/>
    <property type="match status" value="1"/>
</dbReference>
<dbReference type="InterPro" id="IPR014710">
    <property type="entry name" value="RmlC-like_jellyroll"/>
</dbReference>
<dbReference type="InterPro" id="IPR018490">
    <property type="entry name" value="cNMP-bd_dom_sf"/>
</dbReference>
<evidence type="ECO:0000256" key="1">
    <source>
        <dbReference type="ARBA" id="ARBA00023015"/>
    </source>
</evidence>
<reference evidence="5 6" key="1">
    <citation type="submission" date="2024-02" db="EMBL/GenBank/DDBJ databases">
        <title>Bacteria isolated from the canopy kelp, Nereocystis luetkeana.</title>
        <authorList>
            <person name="Pfister C.A."/>
            <person name="Younker I.T."/>
            <person name="Light S.H."/>
        </authorList>
    </citation>
    <scope>NUCLEOTIDE SEQUENCE [LARGE SCALE GENOMIC DNA]</scope>
    <source>
        <strain evidence="5 6">TI.1.15</strain>
    </source>
</reference>
<comment type="caution">
    <text evidence="5">The sequence shown here is derived from an EMBL/GenBank/DDBJ whole genome shotgun (WGS) entry which is preliminary data.</text>
</comment>
<evidence type="ECO:0000256" key="2">
    <source>
        <dbReference type="ARBA" id="ARBA00023125"/>
    </source>
</evidence>
<dbReference type="Gene3D" id="1.10.10.10">
    <property type="entry name" value="Winged helix-like DNA-binding domain superfamily/Winged helix DNA-binding domain"/>
    <property type="match status" value="1"/>
</dbReference>
<keyword evidence="6" id="KW-1185">Reference proteome</keyword>
<keyword evidence="3" id="KW-0804">Transcription</keyword>
<dbReference type="EMBL" id="JBANDX010000018">
    <property type="protein sequence ID" value="MEL0610341.1"/>
    <property type="molecule type" value="Genomic_DNA"/>
</dbReference>
<gene>
    <name evidence="5" type="ORF">V8Z71_18665</name>
</gene>
<dbReference type="SUPFAM" id="SSF51206">
    <property type="entry name" value="cAMP-binding domain-like"/>
    <property type="match status" value="1"/>
</dbReference>
<dbReference type="InterPro" id="IPR012318">
    <property type="entry name" value="HTH_CRP"/>
</dbReference>
<evidence type="ECO:0000259" key="4">
    <source>
        <dbReference type="PROSITE" id="PS51063"/>
    </source>
</evidence>
<dbReference type="Pfam" id="PF13545">
    <property type="entry name" value="HTH_Crp_2"/>
    <property type="match status" value="1"/>
</dbReference>
<dbReference type="Proteomes" id="UP001377160">
    <property type="component" value="Unassembled WGS sequence"/>
</dbReference>
<dbReference type="SUPFAM" id="SSF46785">
    <property type="entry name" value="Winged helix' DNA-binding domain"/>
    <property type="match status" value="1"/>
</dbReference>
<sequence>MNNSTSTIFEGLDIKLTDRIHELSELQVGIQGIPMCHNFKRPPGLYFILEGVASVVISTNDISSEAGYFVGVGDNIGAEFLFSDNVVFFSMTEIKPIKLLYLSNDSVVELLRSFPHFYGFLYKEVSRMSLKSSQQNLTSIHDKNFRIVYYIVDLYCQLEKCGFSGHRINISQSLLASVVRISRPKLNFVLKSFEAQKLITIRRSEIIIEDFDRLKSLLDEGNLMFFNPMNHLS</sequence>